<reference evidence="1 2" key="1">
    <citation type="submission" date="2014-04" db="EMBL/GenBank/DDBJ databases">
        <authorList>
            <person name="Bishop-Lilly K.A."/>
            <person name="Broomall S.M."/>
            <person name="Chain P.S."/>
            <person name="Chertkov O."/>
            <person name="Coyne S.R."/>
            <person name="Daligault H.E."/>
            <person name="Davenport K.W."/>
            <person name="Erkkila T."/>
            <person name="Frey K.G."/>
            <person name="Gibbons H.S."/>
            <person name="Gu W."/>
            <person name="Jaissle J."/>
            <person name="Johnson S.L."/>
            <person name="Koroleva G.I."/>
            <person name="Ladner J.T."/>
            <person name="Lo C.-C."/>
            <person name="Minogue T.D."/>
            <person name="Munk C."/>
            <person name="Palacios G.F."/>
            <person name="Redden C.L."/>
            <person name="Rosenzweig C.N."/>
            <person name="Scholz M.B."/>
            <person name="Teshima H."/>
            <person name="Xu Y."/>
        </authorList>
    </citation>
    <scope>NUCLEOTIDE SEQUENCE [LARGE SCALE GENOMIC DNA]</scope>
    <source>
        <strain evidence="1 2">BHP</strain>
    </source>
</reference>
<proteinExistence type="predicted"/>
<dbReference type="EMBL" id="JMQC01000008">
    <property type="protein sequence ID" value="KFN02100.1"/>
    <property type="molecule type" value="Genomic_DNA"/>
</dbReference>
<protein>
    <submittedName>
        <fullName evidence="1">Uncharacterized protein</fullName>
    </submittedName>
</protein>
<gene>
    <name evidence="1" type="ORF">DJ93_401</name>
</gene>
<sequence length="55" mass="6641">MKVTVTFEYELDEKQKEKFEDIRSDEGEFEAFEFLEDLVKKDIDVAEVVETEYKE</sequence>
<dbReference type="RefSeq" id="WP_181969214.1">
    <property type="nucleotide sequence ID" value="NZ_JMQC01000008.1"/>
</dbReference>
<dbReference type="AlphaFoldDB" id="A0A090YUN7"/>
<evidence type="ECO:0000313" key="1">
    <source>
        <dbReference type="EMBL" id="KFN02100.1"/>
    </source>
</evidence>
<dbReference type="Proteomes" id="UP000029389">
    <property type="component" value="Unassembled WGS sequence"/>
</dbReference>
<evidence type="ECO:0000313" key="2">
    <source>
        <dbReference type="Proteomes" id="UP000029389"/>
    </source>
</evidence>
<organism evidence="1 2">
    <name type="scientific">Bacillus clarus</name>
    <dbReference type="NCBI Taxonomy" id="2338372"/>
    <lineage>
        <taxon>Bacteria</taxon>
        <taxon>Bacillati</taxon>
        <taxon>Bacillota</taxon>
        <taxon>Bacilli</taxon>
        <taxon>Bacillales</taxon>
        <taxon>Bacillaceae</taxon>
        <taxon>Bacillus</taxon>
        <taxon>Bacillus cereus group</taxon>
    </lineage>
</organism>
<comment type="caution">
    <text evidence="1">The sequence shown here is derived from an EMBL/GenBank/DDBJ whole genome shotgun (WGS) entry which is preliminary data.</text>
</comment>
<dbReference type="PATRIC" id="fig|1405.8.peg.574"/>
<accession>A0A090YUN7</accession>
<name>A0A090YUN7_9BACI</name>